<protein>
    <recommendedName>
        <fullName evidence="2">peptidylprolyl isomerase</fullName>
        <ecNumber evidence="2">5.2.1.8</ecNumber>
    </recommendedName>
</protein>
<dbReference type="GeneID" id="65308946"/>
<dbReference type="Gene3D" id="3.10.50.40">
    <property type="match status" value="1"/>
</dbReference>
<dbReference type="InterPro" id="IPR023058">
    <property type="entry name" value="PPIase_PpiC_CS"/>
</dbReference>
<dbReference type="PROSITE" id="PS01096">
    <property type="entry name" value="PPIC_PPIASE_1"/>
    <property type="match status" value="1"/>
</dbReference>
<keyword evidence="4" id="KW-0697">Rotamase</keyword>
<dbReference type="PROSITE" id="PS50198">
    <property type="entry name" value="PPIC_PPIASE_2"/>
    <property type="match status" value="1"/>
</dbReference>
<dbReference type="Gene3D" id="1.10.4030.10">
    <property type="entry name" value="Porin chaperone SurA, peptide-binding domain"/>
    <property type="match status" value="1"/>
</dbReference>
<keyword evidence="3 6" id="KW-0732">Signal</keyword>
<evidence type="ECO:0000256" key="6">
    <source>
        <dbReference type="SAM" id="SignalP"/>
    </source>
</evidence>
<dbReference type="InterPro" id="IPR046357">
    <property type="entry name" value="PPIase_dom_sf"/>
</dbReference>
<keyword evidence="8" id="KW-1185">Reference proteome</keyword>
<dbReference type="EC" id="5.2.1.8" evidence="2"/>
<proteinExistence type="predicted"/>
<dbReference type="NCBIfam" id="NF000809">
    <property type="entry name" value="PRK00059.1"/>
    <property type="match status" value="1"/>
</dbReference>
<evidence type="ECO:0000313" key="7">
    <source>
        <dbReference type="EMBL" id="SDP51166.1"/>
    </source>
</evidence>
<evidence type="ECO:0000256" key="4">
    <source>
        <dbReference type="ARBA" id="ARBA00023110"/>
    </source>
</evidence>
<dbReference type="PANTHER" id="PTHR47245">
    <property type="entry name" value="PEPTIDYLPROLYL ISOMERASE"/>
    <property type="match status" value="1"/>
</dbReference>
<evidence type="ECO:0000256" key="3">
    <source>
        <dbReference type="ARBA" id="ARBA00022729"/>
    </source>
</evidence>
<dbReference type="STRING" id="94869.SAMN04488529_106170"/>
<dbReference type="RefSeq" id="WP_089970018.1">
    <property type="nucleotide sequence ID" value="NZ_CP071376.1"/>
</dbReference>
<dbReference type="InterPro" id="IPR000297">
    <property type="entry name" value="PPIase_PpiC"/>
</dbReference>
<feature type="signal peptide" evidence="6">
    <location>
        <begin position="1"/>
        <end position="22"/>
    </location>
</feature>
<dbReference type="AlphaFoldDB" id="A0A1H0TCD3"/>
<accession>A0A1H0TCD3</accession>
<dbReference type="Pfam" id="PF13624">
    <property type="entry name" value="SurA_N_3"/>
    <property type="match status" value="1"/>
</dbReference>
<reference evidence="7 8" key="1">
    <citation type="submission" date="2016-10" db="EMBL/GenBank/DDBJ databases">
        <authorList>
            <person name="de Groot N.N."/>
        </authorList>
    </citation>
    <scope>NUCLEOTIDE SEQUENCE [LARGE SCALE GENOMIC DNA]</scope>
    <source>
        <strain evidence="7 8">DSM 12272</strain>
    </source>
</reference>
<dbReference type="InterPro" id="IPR027304">
    <property type="entry name" value="Trigger_fact/SurA_dom_sf"/>
</dbReference>
<evidence type="ECO:0000256" key="2">
    <source>
        <dbReference type="ARBA" id="ARBA00013194"/>
    </source>
</evidence>
<gene>
    <name evidence="7" type="ORF">SAMN04488529_106170</name>
</gene>
<sequence>MNKIKKVLAIAMIGTLAFSVVGCKMIQKTPEAIQKTVLAKVGDHKITKGDLDKITKPVLSQGAQQYGEGFESKPEFAEQIKGLKKQGIEVLVEEEIFMQKAKSLNLIPEQSELDKKVAEIIDPQKESVGGDEGFKKALEGMGVSEEEYKKSIERTVIRDLVTEDMTKDIKVTDEDVKKYYDENPNNFTGADVSHILIADETKAKEVSERAAKGEDFAALAKEFSEDPGSKEKGGSLGFTTYNTDKLVPEFVAAMSVLKEGEISQPVKSQFGYHIIKATGVKVTPFEEVKDAAKDTIKGEQTNKIKTENLAKWKEELKVKIYEDKL</sequence>
<dbReference type="GO" id="GO:0003755">
    <property type="term" value="F:peptidyl-prolyl cis-trans isomerase activity"/>
    <property type="evidence" value="ECO:0007669"/>
    <property type="project" value="UniProtKB-KW"/>
</dbReference>
<dbReference type="Pfam" id="PF13145">
    <property type="entry name" value="Rotamase_2"/>
    <property type="match status" value="1"/>
</dbReference>
<dbReference type="OrthoDB" id="14196at2"/>
<dbReference type="PROSITE" id="PS51257">
    <property type="entry name" value="PROKAR_LIPOPROTEIN"/>
    <property type="match status" value="1"/>
</dbReference>
<dbReference type="SUPFAM" id="SSF54534">
    <property type="entry name" value="FKBP-like"/>
    <property type="match status" value="1"/>
</dbReference>
<comment type="catalytic activity">
    <reaction evidence="1">
        <text>[protein]-peptidylproline (omega=180) = [protein]-peptidylproline (omega=0)</text>
        <dbReference type="Rhea" id="RHEA:16237"/>
        <dbReference type="Rhea" id="RHEA-COMP:10747"/>
        <dbReference type="Rhea" id="RHEA-COMP:10748"/>
        <dbReference type="ChEBI" id="CHEBI:83833"/>
        <dbReference type="ChEBI" id="CHEBI:83834"/>
        <dbReference type="EC" id="5.2.1.8"/>
    </reaction>
</comment>
<dbReference type="EMBL" id="FNJM01000006">
    <property type="protein sequence ID" value="SDP51166.1"/>
    <property type="molecule type" value="Genomic_DNA"/>
</dbReference>
<dbReference type="PANTHER" id="PTHR47245:SF1">
    <property type="entry name" value="FOLDASE PROTEIN PRSA"/>
    <property type="match status" value="1"/>
</dbReference>
<evidence type="ECO:0000313" key="8">
    <source>
        <dbReference type="Proteomes" id="UP000198597"/>
    </source>
</evidence>
<keyword evidence="5" id="KW-0413">Isomerase</keyword>
<evidence type="ECO:0000256" key="5">
    <source>
        <dbReference type="ARBA" id="ARBA00023235"/>
    </source>
</evidence>
<feature type="chain" id="PRO_5038512628" description="peptidylprolyl isomerase" evidence="6">
    <location>
        <begin position="23"/>
        <end position="325"/>
    </location>
</feature>
<evidence type="ECO:0000256" key="1">
    <source>
        <dbReference type="ARBA" id="ARBA00000971"/>
    </source>
</evidence>
<dbReference type="Proteomes" id="UP000198597">
    <property type="component" value="Unassembled WGS sequence"/>
</dbReference>
<name>A0A1H0TCD3_9CLOT</name>
<organism evidence="7 8">
    <name type="scientific">Clostridium gasigenes</name>
    <dbReference type="NCBI Taxonomy" id="94869"/>
    <lineage>
        <taxon>Bacteria</taxon>
        <taxon>Bacillati</taxon>
        <taxon>Bacillota</taxon>
        <taxon>Clostridia</taxon>
        <taxon>Eubacteriales</taxon>
        <taxon>Clostridiaceae</taxon>
        <taxon>Clostridium</taxon>
    </lineage>
</organism>
<dbReference type="SUPFAM" id="SSF109998">
    <property type="entry name" value="Triger factor/SurA peptide-binding domain-like"/>
    <property type="match status" value="1"/>
</dbReference>
<dbReference type="InterPro" id="IPR050245">
    <property type="entry name" value="PrsA_foldase"/>
</dbReference>